<dbReference type="Gene3D" id="1.10.630.10">
    <property type="entry name" value="Cytochrome P450"/>
    <property type="match status" value="1"/>
</dbReference>
<evidence type="ECO:0000313" key="2">
    <source>
        <dbReference type="Proteomes" id="UP000327157"/>
    </source>
</evidence>
<dbReference type="PANTHER" id="PTHR24299">
    <property type="entry name" value="CYTOCHROME P450 FAMILY 1"/>
    <property type="match status" value="1"/>
</dbReference>
<dbReference type="PANTHER" id="PTHR24299:SF59">
    <property type="entry name" value="CYTOCHROME P450 SUPERFAMILY PROTEIN"/>
    <property type="match status" value="1"/>
</dbReference>
<dbReference type="Proteomes" id="UP000327157">
    <property type="component" value="Unassembled WGS sequence"/>
</dbReference>
<comment type="caution">
    <text evidence="1">The sequence shown here is derived from an EMBL/GenBank/DDBJ whole genome shotgun (WGS) entry which is preliminary data.</text>
</comment>
<organism evidence="1 2">
    <name type="scientific">Pyrus ussuriensis x Pyrus communis</name>
    <dbReference type="NCBI Taxonomy" id="2448454"/>
    <lineage>
        <taxon>Eukaryota</taxon>
        <taxon>Viridiplantae</taxon>
        <taxon>Streptophyta</taxon>
        <taxon>Embryophyta</taxon>
        <taxon>Tracheophyta</taxon>
        <taxon>Spermatophyta</taxon>
        <taxon>Magnoliopsida</taxon>
        <taxon>eudicotyledons</taxon>
        <taxon>Gunneridae</taxon>
        <taxon>Pentapetalae</taxon>
        <taxon>rosids</taxon>
        <taxon>fabids</taxon>
        <taxon>Rosales</taxon>
        <taxon>Rosaceae</taxon>
        <taxon>Amygdaloideae</taxon>
        <taxon>Maleae</taxon>
        <taxon>Pyrus</taxon>
    </lineage>
</organism>
<reference evidence="1 2" key="1">
    <citation type="submission" date="2019-09" db="EMBL/GenBank/DDBJ databases">
        <authorList>
            <person name="Ou C."/>
        </authorList>
    </citation>
    <scope>NUCLEOTIDE SEQUENCE [LARGE SCALE GENOMIC DNA]</scope>
    <source>
        <strain evidence="1">S2</strain>
        <tissue evidence="1">Leaf</tissue>
    </source>
</reference>
<dbReference type="Pfam" id="PF00067">
    <property type="entry name" value="p450"/>
    <property type="match status" value="1"/>
</dbReference>
<accession>A0A5N5G770</accession>
<dbReference type="AlphaFoldDB" id="A0A5N5G770"/>
<dbReference type="InterPro" id="IPR036396">
    <property type="entry name" value="Cyt_P450_sf"/>
</dbReference>
<evidence type="ECO:0008006" key="3">
    <source>
        <dbReference type="Google" id="ProtNLM"/>
    </source>
</evidence>
<keyword evidence="2" id="KW-1185">Reference proteome</keyword>
<dbReference type="PRINTS" id="PR00463">
    <property type="entry name" value="EP450I"/>
</dbReference>
<name>A0A5N5G770_9ROSA</name>
<dbReference type="EMBL" id="SMOL01000545">
    <property type="protein sequence ID" value="KAB2609571.1"/>
    <property type="molecule type" value="Genomic_DNA"/>
</dbReference>
<dbReference type="GO" id="GO:0005506">
    <property type="term" value="F:iron ion binding"/>
    <property type="evidence" value="ECO:0007669"/>
    <property type="project" value="InterPro"/>
</dbReference>
<sequence length="208" mass="23456">MDILSCILLGLLVAAISICPLYYSLGRRSSNTTRLPPGPNPLPFIGNLLELGNKPHLSLTKLSQRYGPIMSLQLGQITTVVISSSTVAKEVLRTHDQLFCNRTVPDALQACKHSKYSMAWIPFVWSIMEAAGKPNLADYFPVLKKIDPIRRRMSNSFRKMKKLDYIMTNDMLDTLINISEEKNENMDVDETLHLFLRPSGCTQRCPKS</sequence>
<dbReference type="GO" id="GO:0004497">
    <property type="term" value="F:monooxygenase activity"/>
    <property type="evidence" value="ECO:0007669"/>
    <property type="project" value="InterPro"/>
</dbReference>
<reference evidence="1 2" key="2">
    <citation type="submission" date="2019-11" db="EMBL/GenBank/DDBJ databases">
        <title>A de novo genome assembly of a pear dwarfing rootstock.</title>
        <authorList>
            <person name="Wang F."/>
            <person name="Wang J."/>
            <person name="Li S."/>
            <person name="Zhang Y."/>
            <person name="Fang M."/>
            <person name="Ma L."/>
            <person name="Zhao Y."/>
            <person name="Jiang S."/>
        </authorList>
    </citation>
    <scope>NUCLEOTIDE SEQUENCE [LARGE SCALE GENOMIC DNA]</scope>
    <source>
        <strain evidence="1">S2</strain>
        <tissue evidence="1">Leaf</tissue>
    </source>
</reference>
<gene>
    <name evidence="1" type="ORF">D8674_042079</name>
</gene>
<evidence type="ECO:0000313" key="1">
    <source>
        <dbReference type="EMBL" id="KAB2609571.1"/>
    </source>
</evidence>
<dbReference type="InterPro" id="IPR002401">
    <property type="entry name" value="Cyt_P450_E_grp-I"/>
</dbReference>
<dbReference type="InterPro" id="IPR001128">
    <property type="entry name" value="Cyt_P450"/>
</dbReference>
<dbReference type="GO" id="GO:0020037">
    <property type="term" value="F:heme binding"/>
    <property type="evidence" value="ECO:0007669"/>
    <property type="project" value="InterPro"/>
</dbReference>
<dbReference type="OrthoDB" id="2789670at2759"/>
<dbReference type="GO" id="GO:0016705">
    <property type="term" value="F:oxidoreductase activity, acting on paired donors, with incorporation or reduction of molecular oxygen"/>
    <property type="evidence" value="ECO:0007669"/>
    <property type="project" value="InterPro"/>
</dbReference>
<proteinExistence type="predicted"/>
<protein>
    <recommendedName>
        <fullName evidence="3">Geraniol 8-hydroxylase-like</fullName>
    </recommendedName>
</protein>
<dbReference type="SUPFAM" id="SSF48264">
    <property type="entry name" value="Cytochrome P450"/>
    <property type="match status" value="1"/>
</dbReference>